<keyword evidence="1 2" id="KW-0175">Coiled coil</keyword>
<dbReference type="AlphaFoldDB" id="A0A1S3K2K0"/>
<evidence type="ECO:0000313" key="6">
    <source>
        <dbReference type="RefSeq" id="XP_013416491.1"/>
    </source>
</evidence>
<dbReference type="PANTHER" id="PTHR18870:SF9">
    <property type="entry name" value="PROTEIN TAG-278-RELATED"/>
    <property type="match status" value="1"/>
</dbReference>
<keyword evidence="3" id="KW-1185">Reference proteome</keyword>
<dbReference type="RefSeq" id="XP_013416489.1">
    <property type="nucleotide sequence ID" value="XM_013561035.1"/>
</dbReference>
<evidence type="ECO:0000256" key="1">
    <source>
        <dbReference type="ARBA" id="ARBA00023054"/>
    </source>
</evidence>
<dbReference type="Proteomes" id="UP000085678">
    <property type="component" value="Unplaced"/>
</dbReference>
<sequence length="392" mass="45857">MADAKARKTFEFRMSKKVAELTQVVHMLFTRNHEREVEIEALKDAYEHEISLLIKDAKSRIEAEENKVKEMEQKGAAEGEKFKSLLEIEMRQRETELQKRIEQKDKQLSEEKRECQSLRDMLINAQKDIENLRQGVTDDLNSKKDELILKEREIENLKRTVGNMERKMKEKERETEDIVAELEETNSKLLKEIERLRELLEESSESKEALTIRNKQLESDYRNLKKELAKKFSEMANKGAANNTDFDPKRSTKSLNYMEYHDELERLRREVQRYKMELTNREGNFNRMFTDKQNVRVDGRAGRFSMQQQQFFQSAVPATVPPFKVIRERTIACAVSEGYDASQDEFQVNSSRCASATSSGRRLPPMLGMDARSRLSRFIRPKPPAKAMLSGK</sequence>
<dbReference type="GeneID" id="106178037"/>
<dbReference type="PANTHER" id="PTHR18870">
    <property type="entry name" value="PROTEIN TAG-278-RELATED"/>
    <property type="match status" value="1"/>
</dbReference>
<gene>
    <name evidence="4 5 6" type="primary">LOC106178037</name>
</gene>
<dbReference type="RefSeq" id="XP_013416490.1">
    <property type="nucleotide sequence ID" value="XM_013561036.1"/>
</dbReference>
<evidence type="ECO:0000256" key="2">
    <source>
        <dbReference type="SAM" id="Coils"/>
    </source>
</evidence>
<reference evidence="4 5" key="1">
    <citation type="submission" date="2025-04" db="UniProtKB">
        <authorList>
            <consortium name="RefSeq"/>
        </authorList>
    </citation>
    <scope>IDENTIFICATION</scope>
    <source>
        <tissue evidence="4 5">Gonads</tissue>
    </source>
</reference>
<dbReference type="RefSeq" id="XP_013416491.1">
    <property type="nucleotide sequence ID" value="XM_013561037.1"/>
</dbReference>
<name>A0A1S3K2K0_LINAN</name>
<evidence type="ECO:0000313" key="4">
    <source>
        <dbReference type="RefSeq" id="XP_013416489.1"/>
    </source>
</evidence>
<dbReference type="KEGG" id="lak:106178037"/>
<dbReference type="OrthoDB" id="75801at2759"/>
<accession>A0A1S3K2K0</accession>
<feature type="coiled-coil region" evidence="2">
    <location>
        <begin position="54"/>
        <end position="284"/>
    </location>
</feature>
<proteinExistence type="predicted"/>
<evidence type="ECO:0000313" key="5">
    <source>
        <dbReference type="RefSeq" id="XP_013416490.1"/>
    </source>
</evidence>
<evidence type="ECO:0000313" key="3">
    <source>
        <dbReference type="Proteomes" id="UP000085678"/>
    </source>
</evidence>
<protein>
    <submittedName>
        <fullName evidence="4 5">Protein FAM184A</fullName>
    </submittedName>
</protein>
<organism evidence="3 6">
    <name type="scientific">Lingula anatina</name>
    <name type="common">Brachiopod</name>
    <name type="synonym">Lingula unguis</name>
    <dbReference type="NCBI Taxonomy" id="7574"/>
    <lineage>
        <taxon>Eukaryota</taxon>
        <taxon>Metazoa</taxon>
        <taxon>Spiralia</taxon>
        <taxon>Lophotrochozoa</taxon>
        <taxon>Brachiopoda</taxon>
        <taxon>Linguliformea</taxon>
        <taxon>Lingulata</taxon>
        <taxon>Lingulida</taxon>
        <taxon>Linguloidea</taxon>
        <taxon>Lingulidae</taxon>
        <taxon>Lingula</taxon>
    </lineage>
</organism>
<dbReference type="OMA" id="VKNHERE"/>